<dbReference type="InterPro" id="IPR004992">
    <property type="entry name" value="EutN_CcmL"/>
</dbReference>
<protein>
    <submittedName>
        <fullName evidence="3">Ethanolamine utilization protein EutN</fullName>
    </submittedName>
</protein>
<dbReference type="Pfam" id="PF03319">
    <property type="entry name" value="EutN_CcmL"/>
    <property type="match status" value="1"/>
</dbReference>
<dbReference type="GO" id="GO:0031469">
    <property type="term" value="C:bacterial microcompartment"/>
    <property type="evidence" value="ECO:0007669"/>
    <property type="project" value="UniProtKB-SubCell"/>
</dbReference>
<name>A0A7C0ZIK9_UNCW3</name>
<organism evidence="3">
    <name type="scientific">candidate division WOR-3 bacterium</name>
    <dbReference type="NCBI Taxonomy" id="2052148"/>
    <lineage>
        <taxon>Bacteria</taxon>
        <taxon>Bacteria division WOR-3</taxon>
    </lineage>
</organism>
<dbReference type="PANTHER" id="PTHR36539">
    <property type="entry name" value="ETHANOLAMINE UTILIZATION PROTEIN EUTN"/>
    <property type="match status" value="1"/>
</dbReference>
<accession>A0A7C0ZIK9</accession>
<comment type="caution">
    <text evidence="3">The sequence shown here is derived from an EMBL/GenBank/DDBJ whole genome shotgun (WGS) entry which is preliminary data.</text>
</comment>
<dbReference type="Proteomes" id="UP000885847">
    <property type="component" value="Unassembled WGS sequence"/>
</dbReference>
<reference evidence="3" key="1">
    <citation type="journal article" date="2020" name="mSystems">
        <title>Genome- and Community-Level Interaction Insights into Carbon Utilization and Element Cycling Functions of Hydrothermarchaeota in Hydrothermal Sediment.</title>
        <authorList>
            <person name="Zhou Z."/>
            <person name="Liu Y."/>
            <person name="Xu W."/>
            <person name="Pan J."/>
            <person name="Luo Z.H."/>
            <person name="Li M."/>
        </authorList>
    </citation>
    <scope>NUCLEOTIDE SEQUENCE [LARGE SCALE GENOMIC DNA]</scope>
    <source>
        <strain evidence="3">HyVt-102</strain>
    </source>
</reference>
<dbReference type="EMBL" id="DQWE01000272">
    <property type="protein sequence ID" value="HDI83265.1"/>
    <property type="molecule type" value="Genomic_DNA"/>
</dbReference>
<evidence type="ECO:0000313" key="3">
    <source>
        <dbReference type="EMBL" id="HDI83265.1"/>
    </source>
</evidence>
<proteinExistence type="predicted"/>
<sequence>MIVGKVVGSVWATRKEERLKGMKLLIVQHYNVDMTPIEDYHICVDLVDAGLGDLVLVTRGSSARQTIQTDKKPVDAIIVGVIDRIDLKK</sequence>
<dbReference type="CDD" id="cd01614">
    <property type="entry name" value="EutN_CcmL"/>
    <property type="match status" value="1"/>
</dbReference>
<evidence type="ECO:0000256" key="1">
    <source>
        <dbReference type="ARBA" id="ARBA00024322"/>
    </source>
</evidence>
<dbReference type="InterPro" id="IPR036677">
    <property type="entry name" value="EutN_CcmL_sf"/>
</dbReference>
<keyword evidence="2" id="KW-1283">Bacterial microcompartment</keyword>
<comment type="subcellular location">
    <subcellularLocation>
        <location evidence="1">Bacterial microcompartment</location>
    </subcellularLocation>
</comment>
<dbReference type="Gene3D" id="2.40.50.220">
    <property type="entry name" value="EutN/Ccml"/>
    <property type="match status" value="1"/>
</dbReference>
<dbReference type="AlphaFoldDB" id="A0A7C0ZIK9"/>
<evidence type="ECO:0000256" key="2">
    <source>
        <dbReference type="ARBA" id="ARBA00024446"/>
    </source>
</evidence>
<dbReference type="PROSITE" id="PS51932">
    <property type="entry name" value="BMV"/>
    <property type="match status" value="1"/>
</dbReference>
<gene>
    <name evidence="3" type="ORF">ENF18_05690</name>
</gene>
<dbReference type="SUPFAM" id="SSF159133">
    <property type="entry name" value="EutN/CcmL-like"/>
    <property type="match status" value="1"/>
</dbReference>